<dbReference type="Gene3D" id="1.25.40.660">
    <property type="entry name" value="Vacuolar protein sorting-associated protein 35, helical subcomplex Vps35-C"/>
    <property type="match status" value="1"/>
</dbReference>
<comment type="caution">
    <text evidence="7">The sequence shown here is derived from an EMBL/GenBank/DDBJ whole genome shotgun (WGS) entry which is preliminary data.</text>
</comment>
<keyword evidence="4 6" id="KW-0653">Protein transport</keyword>
<gene>
    <name evidence="7" type="ORF">G210_1709</name>
</gene>
<evidence type="ECO:0000256" key="1">
    <source>
        <dbReference type="ARBA" id="ARBA00004170"/>
    </source>
</evidence>
<dbReference type="InterPro" id="IPR042491">
    <property type="entry name" value="Vps35_C"/>
</dbReference>
<accession>M3K758</accession>
<dbReference type="InterPro" id="IPR005378">
    <property type="entry name" value="Vps35"/>
</dbReference>
<evidence type="ECO:0000256" key="4">
    <source>
        <dbReference type="ARBA" id="ARBA00022927"/>
    </source>
</evidence>
<dbReference type="HOGENOM" id="CLU_005836_0_0_1"/>
<proteinExistence type="inferred from homology"/>
<evidence type="ECO:0000256" key="5">
    <source>
        <dbReference type="ARBA" id="ARBA00023136"/>
    </source>
</evidence>
<comment type="function">
    <text evidence="6">Plays a role in vesicular protein sorting.</text>
</comment>
<dbReference type="Pfam" id="PF03635">
    <property type="entry name" value="Vps35"/>
    <property type="match status" value="1"/>
</dbReference>
<dbReference type="GO" id="GO:0005829">
    <property type="term" value="C:cytosol"/>
    <property type="evidence" value="ECO:0007669"/>
    <property type="project" value="GOC"/>
</dbReference>
<dbReference type="OMA" id="YIRSREY"/>
<dbReference type="GO" id="GO:0042147">
    <property type="term" value="P:retrograde transport, endosome to Golgi"/>
    <property type="evidence" value="ECO:0007669"/>
    <property type="project" value="InterPro"/>
</dbReference>
<evidence type="ECO:0000256" key="3">
    <source>
        <dbReference type="ARBA" id="ARBA00022448"/>
    </source>
</evidence>
<dbReference type="STRING" id="1245528.M3K758"/>
<dbReference type="AlphaFoldDB" id="M3K758"/>
<comment type="similarity">
    <text evidence="2 6">Belongs to the VPS35 family.</text>
</comment>
<name>M3K758_CANMX</name>
<keyword evidence="3 6" id="KW-0813">Transport</keyword>
<dbReference type="OrthoDB" id="10258141at2759"/>
<dbReference type="PANTHER" id="PTHR11099:SF0">
    <property type="entry name" value="VACUOLAR PROTEIN SORTING-ASSOCIATED PROTEIN 35"/>
    <property type="match status" value="1"/>
</dbReference>
<dbReference type="EMBL" id="AOGT01000154">
    <property type="protein sequence ID" value="EMG50674.1"/>
    <property type="molecule type" value="Genomic_DNA"/>
</dbReference>
<dbReference type="GO" id="GO:0006886">
    <property type="term" value="P:intracellular protein transport"/>
    <property type="evidence" value="ECO:0007669"/>
    <property type="project" value="TreeGrafter"/>
</dbReference>
<organism evidence="7 8">
    <name type="scientific">Candida maltosa (strain Xu316)</name>
    <name type="common">Yeast</name>
    <dbReference type="NCBI Taxonomy" id="1245528"/>
    <lineage>
        <taxon>Eukaryota</taxon>
        <taxon>Fungi</taxon>
        <taxon>Dikarya</taxon>
        <taxon>Ascomycota</taxon>
        <taxon>Saccharomycotina</taxon>
        <taxon>Pichiomycetes</taxon>
        <taxon>Debaryomycetaceae</taxon>
        <taxon>Candida/Lodderomyces clade</taxon>
        <taxon>Candida</taxon>
    </lineage>
</organism>
<evidence type="ECO:0000256" key="2">
    <source>
        <dbReference type="ARBA" id="ARBA00006536"/>
    </source>
</evidence>
<keyword evidence="5" id="KW-0472">Membrane</keyword>
<dbReference type="eggNOG" id="KOG1107">
    <property type="taxonomic scope" value="Eukaryota"/>
</dbReference>
<evidence type="ECO:0000313" key="8">
    <source>
        <dbReference type="Proteomes" id="UP000011777"/>
    </source>
</evidence>
<dbReference type="PANTHER" id="PTHR11099">
    <property type="entry name" value="VACUOLAR SORTING PROTEIN 35"/>
    <property type="match status" value="1"/>
</dbReference>
<dbReference type="Proteomes" id="UP000011777">
    <property type="component" value="Unassembled WGS sequence"/>
</dbReference>
<dbReference type="GO" id="GO:0030906">
    <property type="term" value="C:retromer, cargo-selective complex"/>
    <property type="evidence" value="ECO:0007669"/>
    <property type="project" value="InterPro"/>
</dbReference>
<protein>
    <recommendedName>
        <fullName evidence="6">Vacuolar protein sorting-associated protein 35</fullName>
    </recommendedName>
</protein>
<keyword evidence="8" id="KW-1185">Reference proteome</keyword>
<comment type="subcellular location">
    <subcellularLocation>
        <location evidence="1">Membrane</location>
        <topology evidence="1">Peripheral membrane protein</topology>
    </subcellularLocation>
</comment>
<evidence type="ECO:0000256" key="6">
    <source>
        <dbReference type="PIRNR" id="PIRNR009375"/>
    </source>
</evidence>
<reference evidence="7 8" key="1">
    <citation type="submission" date="2013-02" db="EMBL/GenBank/DDBJ databases">
        <title>Genome sequence of Candida maltosa Xu316, a potential industrial strain for xylitol and ethanol production.</title>
        <authorList>
            <person name="Yu J."/>
            <person name="Wang Q."/>
            <person name="Geng X."/>
            <person name="Bao W."/>
            <person name="He P."/>
            <person name="Cai J."/>
        </authorList>
    </citation>
    <scope>NUCLEOTIDE SEQUENCE [LARGE SCALE GENOMIC DNA]</scope>
    <source>
        <strain evidence="8">Xu316</strain>
    </source>
</reference>
<sequence>MPLSTNDKKAILQSCINNITHQSNMMKNDLNENKLLPALKHCSNFLNELRTNSLTPKQYYEIYMLVFDSLEILSSYLLSTYKSKQKAPSRKSNTSNTNSNGFLADLYEIVQYSGNIIPRLYMMIVIGTTYMSIEGAPTKDLMKDMIEMCHGVQHPIRGLFLRYYLSQRTKNLLPFGNQLDFQETVDFLISNFIEMNKLWVRLQHQGHSSERELRYRERKELKILVGSNLVRLSQVIDDYNNGKDENYSAVEYYKEKIFPTITEQIIQCRDHLAQTYLIDVLIQVFPDDFHFATLDMLLNQVFVNLHPLLKRSELVQTLIDRFIAYEKFASDMADLSVSENKDDDEKKEKEQDSRLNKINVDELFKAFWQFYINLNESDPELPSEEHSVILQSFISLLLTFDSENYTNLDVIYKFAEESLSKEHDEEQQEMWSQLLFEPINHFKSIKSILKLENFYEFYNKLGNKNFQKEISLALIDKVLSLAIENGEVLTTTEEIDGVFKYFTVLIKESPSKLDTAKSLGITKTIKINNGEKLITPEYLETLEKVSKVVQLIEVEDDPLKNISNLMYVRKNYLNKNYENIIFTYPTLINKILFKLKIIGYVNLKQKSKDVQTQIISQFKNLSVIIDELYQHHQEHSSDLILRIYLNVASVADQLKLQSIAYELFTQCFVVYEENLVLTSNQYKNYSQINPHDSLGGSSLAYESILAIANALRNTKNLSKDNYEELITKVTLYGSRLLKKQDQARAVLSCANLWSSGGATDEESSEVIYSDDKRLLECLQKSLRVADGTLDPYLGVKLFLEILNHSLIFNVYGNPYVDEKFIGQLVDLIKTNIDNLSDEDELLNQSDAFYKRILDYIESSKT</sequence>
<dbReference type="PIRSF" id="PIRSF009375">
    <property type="entry name" value="Retromer_Vps35"/>
    <property type="match status" value="1"/>
</dbReference>
<dbReference type="GO" id="GO:0005770">
    <property type="term" value="C:late endosome"/>
    <property type="evidence" value="ECO:0007669"/>
    <property type="project" value="TreeGrafter"/>
</dbReference>
<evidence type="ECO:0000313" key="7">
    <source>
        <dbReference type="EMBL" id="EMG50674.1"/>
    </source>
</evidence>